<feature type="domain" description="Carrier" evidence="11">
    <location>
        <begin position="1692"/>
        <end position="1767"/>
    </location>
</feature>
<dbReference type="InterPro" id="IPR036291">
    <property type="entry name" value="NAD(P)-bd_dom_sf"/>
</dbReference>
<evidence type="ECO:0000256" key="5">
    <source>
        <dbReference type="ARBA" id="ARBA00022679"/>
    </source>
</evidence>
<feature type="region of interest" description="N-terminal hotdog fold" evidence="9">
    <location>
        <begin position="934"/>
        <end position="1051"/>
    </location>
</feature>
<dbReference type="GO" id="GO:0031177">
    <property type="term" value="F:phosphopantetheine binding"/>
    <property type="evidence" value="ECO:0007669"/>
    <property type="project" value="InterPro"/>
</dbReference>
<dbReference type="Gene3D" id="3.40.366.10">
    <property type="entry name" value="Malonyl-Coenzyme A Acyl Carrier Protein, domain 2"/>
    <property type="match status" value="1"/>
</dbReference>
<dbReference type="InterPro" id="IPR014031">
    <property type="entry name" value="Ketoacyl_synth_C"/>
</dbReference>
<dbReference type="GO" id="GO:0004312">
    <property type="term" value="F:fatty acid synthase activity"/>
    <property type="evidence" value="ECO:0007669"/>
    <property type="project" value="TreeGrafter"/>
</dbReference>
<dbReference type="SUPFAM" id="SSF101173">
    <property type="entry name" value="Docking domain B of the erythromycin polyketide synthase (DEBS)"/>
    <property type="match status" value="1"/>
</dbReference>
<dbReference type="Gene3D" id="1.10.1200.10">
    <property type="entry name" value="ACP-like"/>
    <property type="match status" value="1"/>
</dbReference>
<dbReference type="Pfam" id="PF02801">
    <property type="entry name" value="Ketoacyl-synt_C"/>
    <property type="match status" value="1"/>
</dbReference>
<dbReference type="eggNOG" id="COG3321">
    <property type="taxonomic scope" value="Bacteria"/>
</dbReference>
<dbReference type="SMART" id="SM00827">
    <property type="entry name" value="PKS_AT"/>
    <property type="match status" value="1"/>
</dbReference>
<evidence type="ECO:0000259" key="11">
    <source>
        <dbReference type="PROSITE" id="PS50075"/>
    </source>
</evidence>
<dbReference type="InterPro" id="IPR020841">
    <property type="entry name" value="PKS_Beta-ketoAc_synthase_dom"/>
</dbReference>
<dbReference type="PROSITE" id="PS50075">
    <property type="entry name" value="CARRIER"/>
    <property type="match status" value="1"/>
</dbReference>
<dbReference type="GO" id="GO:0033068">
    <property type="term" value="P:macrolide biosynthetic process"/>
    <property type="evidence" value="ECO:0007669"/>
    <property type="project" value="UniProtKB-ARBA"/>
</dbReference>
<dbReference type="GO" id="GO:0004315">
    <property type="term" value="F:3-oxoacyl-[acyl-carrier-protein] synthase activity"/>
    <property type="evidence" value="ECO:0007669"/>
    <property type="project" value="InterPro"/>
</dbReference>
<dbReference type="OrthoDB" id="9778690at2"/>
<dbReference type="InterPro" id="IPR036736">
    <property type="entry name" value="ACP-like_sf"/>
</dbReference>
<dbReference type="InterPro" id="IPR006162">
    <property type="entry name" value="Ppantetheine_attach_site"/>
</dbReference>
<evidence type="ECO:0000259" key="13">
    <source>
        <dbReference type="PROSITE" id="PS52019"/>
    </source>
</evidence>
<dbReference type="Pfam" id="PF08659">
    <property type="entry name" value="KR"/>
    <property type="match status" value="1"/>
</dbReference>
<dbReference type="CDD" id="cd00833">
    <property type="entry name" value="PKS"/>
    <property type="match status" value="1"/>
</dbReference>
<dbReference type="FunFam" id="1.10.1200.10:FF:000007">
    <property type="entry name" value="Probable polyketide synthase pks17"/>
    <property type="match status" value="1"/>
</dbReference>
<dbReference type="SUPFAM" id="SSF51735">
    <property type="entry name" value="NAD(P)-binding Rossmann-fold domains"/>
    <property type="match status" value="2"/>
</dbReference>
<dbReference type="Pfam" id="PF16197">
    <property type="entry name" value="KAsynt_C_assoc"/>
    <property type="match status" value="1"/>
</dbReference>
<organism evidence="14 15">
    <name type="scientific">Catenulispora acidiphila (strain DSM 44928 / JCM 14897 / NBRC 102108 / NRRL B-24433 / ID139908)</name>
    <dbReference type="NCBI Taxonomy" id="479433"/>
    <lineage>
        <taxon>Bacteria</taxon>
        <taxon>Bacillati</taxon>
        <taxon>Actinomycetota</taxon>
        <taxon>Actinomycetes</taxon>
        <taxon>Catenulisporales</taxon>
        <taxon>Catenulisporaceae</taxon>
        <taxon>Catenulispora</taxon>
    </lineage>
</organism>
<evidence type="ECO:0000256" key="7">
    <source>
        <dbReference type="ARBA" id="ARBA00023268"/>
    </source>
</evidence>
<evidence type="ECO:0000256" key="2">
    <source>
        <dbReference type="ARBA" id="ARBA00004792"/>
    </source>
</evidence>
<dbReference type="eggNOG" id="COG0236">
    <property type="taxonomic scope" value="Bacteria"/>
</dbReference>
<keyword evidence="8" id="KW-0012">Acyltransferase</keyword>
<evidence type="ECO:0000313" key="15">
    <source>
        <dbReference type="Proteomes" id="UP000000851"/>
    </source>
</evidence>
<dbReference type="HOGENOM" id="CLU_000022_35_2_11"/>
<dbReference type="KEGG" id="cai:Caci_7003"/>
<accession>C7Q564</accession>
<evidence type="ECO:0000256" key="6">
    <source>
        <dbReference type="ARBA" id="ARBA00023194"/>
    </source>
</evidence>
<dbReference type="EMBL" id="CP001700">
    <property type="protein sequence ID" value="ACU75833.1"/>
    <property type="molecule type" value="Genomic_DNA"/>
</dbReference>
<feature type="domain" description="PKS/mFAS DH" evidence="13">
    <location>
        <begin position="934"/>
        <end position="1199"/>
    </location>
</feature>
<name>C7Q564_CATAD</name>
<dbReference type="Gene3D" id="3.10.129.110">
    <property type="entry name" value="Polyketide synthase dehydratase"/>
    <property type="match status" value="1"/>
</dbReference>
<dbReference type="InterPro" id="IPR013968">
    <property type="entry name" value="PKS_KR"/>
</dbReference>
<dbReference type="CDD" id="cd08956">
    <property type="entry name" value="KR_3_FAS_SDR_x"/>
    <property type="match status" value="1"/>
</dbReference>
<dbReference type="SMART" id="SM00826">
    <property type="entry name" value="PKS_DH"/>
    <property type="match status" value="1"/>
</dbReference>
<dbReference type="SMART" id="SM00823">
    <property type="entry name" value="PKS_PP"/>
    <property type="match status" value="1"/>
</dbReference>
<comment type="cofactor">
    <cofactor evidence="1">
        <name>pantetheine 4'-phosphate</name>
        <dbReference type="ChEBI" id="CHEBI:47942"/>
    </cofactor>
</comment>
<keyword evidence="5" id="KW-0808">Transferase</keyword>
<evidence type="ECO:0000256" key="10">
    <source>
        <dbReference type="SAM" id="MobiDB-lite"/>
    </source>
</evidence>
<dbReference type="Pfam" id="PF00698">
    <property type="entry name" value="Acyl_transf_1"/>
    <property type="match status" value="1"/>
</dbReference>
<dbReference type="InterPro" id="IPR009081">
    <property type="entry name" value="PP-bd_ACP"/>
</dbReference>
<dbReference type="PROSITE" id="PS00606">
    <property type="entry name" value="KS3_1"/>
    <property type="match status" value="1"/>
</dbReference>
<reference evidence="14 15" key="1">
    <citation type="journal article" date="2009" name="Stand. Genomic Sci.">
        <title>Complete genome sequence of Catenulispora acidiphila type strain (ID 139908).</title>
        <authorList>
            <person name="Copeland A."/>
            <person name="Lapidus A."/>
            <person name="Glavina Del Rio T."/>
            <person name="Nolan M."/>
            <person name="Lucas S."/>
            <person name="Chen F."/>
            <person name="Tice H."/>
            <person name="Cheng J.F."/>
            <person name="Bruce D."/>
            <person name="Goodwin L."/>
            <person name="Pitluck S."/>
            <person name="Mikhailova N."/>
            <person name="Pati A."/>
            <person name="Ivanova N."/>
            <person name="Mavromatis K."/>
            <person name="Chen A."/>
            <person name="Palaniappan K."/>
            <person name="Chain P."/>
            <person name="Land M."/>
            <person name="Hauser L."/>
            <person name="Chang Y.J."/>
            <person name="Jeffries C.D."/>
            <person name="Chertkov O."/>
            <person name="Brettin T."/>
            <person name="Detter J.C."/>
            <person name="Han C."/>
            <person name="Ali Z."/>
            <person name="Tindall B.J."/>
            <person name="Goker M."/>
            <person name="Bristow J."/>
            <person name="Eisen J.A."/>
            <person name="Markowitz V."/>
            <person name="Hugenholtz P."/>
            <person name="Kyrpides N.C."/>
            <person name="Klenk H.P."/>
        </authorList>
    </citation>
    <scope>NUCLEOTIDE SEQUENCE [LARGE SCALE GENOMIC DNA]</scope>
    <source>
        <strain evidence="15">DSM 44928 / JCM 14897 / NBRC 102108 / NRRL B-24433 / ID139908</strain>
    </source>
</reference>
<dbReference type="Gene3D" id="3.30.70.3290">
    <property type="match status" value="1"/>
</dbReference>
<dbReference type="STRING" id="479433.Caci_7003"/>
<dbReference type="SUPFAM" id="SSF55048">
    <property type="entry name" value="Probable ACP-binding domain of malonyl-CoA ACP transacylase"/>
    <property type="match status" value="1"/>
</dbReference>
<dbReference type="PROSITE" id="PS52004">
    <property type="entry name" value="KS3_2"/>
    <property type="match status" value="1"/>
</dbReference>
<dbReference type="SUPFAM" id="SSF52151">
    <property type="entry name" value="FabD/lysophospholipase-like"/>
    <property type="match status" value="1"/>
</dbReference>
<sequence>MATTEDKLRDYLKRVTVDLTEARRRLEESENARREPIAIIGAGCRFPGGVSTLEGLWETVRSGTDTITGFPTNRGWDTDGLYDPDPEAPGRTYTRHGGFLHDAADFDAEFFGMNPRSALATDPQHRLFLETAWESFERAGIVPGSLRGSKTGVFAGTMHNDYAMRYINAHPAELEGAFLLANAPSVLAGRLSYTFGLEGPALTLDTACSSSLVAVHLAMRALRDGECSLALAGGSTVMSTTDSFIEFCRQRALSADGRCRPFSADAAGAAWSEGVGVLLLERLSDAQRNGRRILAVIRGSAVNQDGRSNGMTAPNGPAQERVILAALADAGLDTADVDAVEAHGTGTPLGDPIEARALVATYGRGRKTDDPLWLGASKSIFGHTQAAAGLAGILKMVMAMRHGVLPPTLHAEVLSPHVDWDAEALSLVTAEQEWTRRGGPRRCGVSAFGLSGTNAHVVLEEAPDAAASAALVSGHGGPLAWVISARTPAALRGQAERLRSFEDTEPHDAGDVARALVSTRALFSHRAVLLGDDRDALLSALDDYVAGRPNRDVVTGVAPDHAPRAFLFTGQGGQRAGMGRELHAAFPVFAAAFDEVCDALDPHLDRPLKDVVFAAPDSPDAALIDQTRYTQPALFAYEVAAFRLLESFGIAPDFVAGHSIGEFAAAFVAGVWSLADAARLVVVRAALMQGLDAAGAMVAVEASFDEVAASLVGLEDAVAVAAVNSPTSVVLSGEEKACLRLAEQWQTAGRRTRRLAVSHAFHSPLMAPMLDAFRAELARVEFAAPRLAHATNLGPDGSGGPDWDEPEYWVRQVRETVRFEETVDALVAQGAAVLMEVGPDAVLAGLAQGCPSAADVRVVALQHRKRAEVEALVGALAQGCVAGVGVAWDALFGPVSGVPSFDLPLYAFDRTRYWLPPRPREAQVESVGQRALTHPLLGAAVEVGDDGALVLTGRLAAAELPWLADHRVAGAELVPGTAVLDAVLVAAERAGCERVEELVFEAPIVLPPSGVLFVQIAVDAERGVRVYTRGAEDEVWTRRASGRLGSSGTGVAEVCDWAVSWPPSGASEIDAERGYDRLADLGYEYGPAFRGAVRVWRRETELFAEVAAPEGLDLSGFGLHPALLDAAFHPMLLTADETEPRVPFLFRGARLTATGASALRVRLTVAGDEVTVAVADLSGNPVFGIDAVVVRAAPASAMAAAGPTPYVVEWIDATPTARSTPDPTTLVIPAVIAPDTDPMLAVREATTSALATIHQTIESSSRAVFLTHNAFNGSLADAAVWGLIRTAQAENPGRFVLADVPLGFDDWGLLAACDEPQVRIADGRVSVPRLVRHTRTDADTDTGTASLPDGPILITGGTGGLGALIARHLVEHHGVSELILVSRSGTDAPSAPALRELGAQVTITACDVANREALTKLLAEHPHLAAIIHTAGILDDATLTTLTPTRIDAVLQPKLNAAWHLHQLRPHTPLILFSSLAGTLANPGQANYAAANAALDALATHRRTQSQPATSIAWGLWPTPTGMTTTLTPTEQTRLTQSGLTPLTTPEALTLFDTALAEACALAPSATQATEPGSPSASMASAPSAPAEATVLSSSAAPSAHTPGAASASSAPSAFAEAATAAASGADVSASHTATLIAATFHLPGLRARAEAGTLPPILQALVPARRKPATATAAPALRTRLAALPEPQAKQALVDLVRAHVAAVLGYAGPASVDPDRAFAELGFDSLTAVELRNRLEADTGLSLPPALAFDHPTVAAVGAHLFVELAPAAPDPHQALRAALAEVEDLVLARPDPALAELVAATLARLTAGSAGDGVEQRINDASDEEIFAFIDNEL</sequence>
<dbReference type="Gene3D" id="3.40.50.720">
    <property type="entry name" value="NAD(P)-binding Rossmann-like Domain"/>
    <property type="match status" value="1"/>
</dbReference>
<feature type="domain" description="Ketosynthase family 3 (KS3)" evidence="12">
    <location>
        <begin position="34"/>
        <end position="461"/>
    </location>
</feature>
<feature type="region of interest" description="C-terminal hotdog fold" evidence="9">
    <location>
        <begin position="1066"/>
        <end position="1199"/>
    </location>
</feature>
<dbReference type="InterPro" id="IPR016036">
    <property type="entry name" value="Malonyl_transacylase_ACP-bd"/>
</dbReference>
<dbReference type="PROSITE" id="PS52019">
    <property type="entry name" value="PKS_MFAS_DH"/>
    <property type="match status" value="1"/>
</dbReference>
<dbReference type="GO" id="GO:0006633">
    <property type="term" value="P:fatty acid biosynthetic process"/>
    <property type="evidence" value="ECO:0007669"/>
    <property type="project" value="InterPro"/>
</dbReference>
<dbReference type="InterPro" id="IPR016039">
    <property type="entry name" value="Thiolase-like"/>
</dbReference>
<feature type="active site" description="Proton acceptor; for dehydratase activity" evidence="9">
    <location>
        <position position="966"/>
    </location>
</feature>
<gene>
    <name evidence="14" type="ordered locus">Caci_7003</name>
</gene>
<keyword evidence="4" id="KW-0597">Phosphoprotein</keyword>
<dbReference type="Proteomes" id="UP000000851">
    <property type="component" value="Chromosome"/>
</dbReference>
<comment type="pathway">
    <text evidence="2">Antibiotic biosynthesis.</text>
</comment>
<dbReference type="PANTHER" id="PTHR43775:SF51">
    <property type="entry name" value="INACTIVE PHENOLPHTHIOCEROL SYNTHESIS POLYKETIDE SYNTHASE TYPE I PKS1-RELATED"/>
    <property type="match status" value="1"/>
</dbReference>
<dbReference type="FunFam" id="3.40.47.10:FF:000019">
    <property type="entry name" value="Polyketide synthase type I"/>
    <property type="match status" value="1"/>
</dbReference>
<evidence type="ECO:0000256" key="4">
    <source>
        <dbReference type="ARBA" id="ARBA00022553"/>
    </source>
</evidence>
<feature type="region of interest" description="Disordered" evidence="10">
    <location>
        <begin position="1566"/>
        <end position="1585"/>
    </location>
</feature>
<feature type="active site" description="Proton donor; for dehydratase activity" evidence="9">
    <location>
        <position position="1125"/>
    </location>
</feature>
<dbReference type="InterPro" id="IPR036299">
    <property type="entry name" value="Polyketide_synth_docking_sf"/>
</dbReference>
<keyword evidence="6" id="KW-0045">Antibiotic biosynthesis</keyword>
<feature type="compositionally biased region" description="Low complexity" evidence="10">
    <location>
        <begin position="1574"/>
        <end position="1585"/>
    </location>
</feature>
<evidence type="ECO:0000259" key="12">
    <source>
        <dbReference type="PROSITE" id="PS52004"/>
    </source>
</evidence>
<dbReference type="SMART" id="SM01294">
    <property type="entry name" value="PKS_PP_betabranch"/>
    <property type="match status" value="1"/>
</dbReference>
<dbReference type="PROSITE" id="PS00012">
    <property type="entry name" value="PHOSPHOPANTETHEINE"/>
    <property type="match status" value="1"/>
</dbReference>
<dbReference type="InterPro" id="IPR049551">
    <property type="entry name" value="PKS_DH_C"/>
</dbReference>
<dbReference type="SMART" id="SM00825">
    <property type="entry name" value="PKS_KS"/>
    <property type="match status" value="1"/>
</dbReference>
<dbReference type="InterPro" id="IPR049900">
    <property type="entry name" value="PKS_mFAS_DH"/>
</dbReference>
<keyword evidence="15" id="KW-1185">Reference proteome</keyword>
<evidence type="ECO:0000313" key="14">
    <source>
        <dbReference type="EMBL" id="ACU75833.1"/>
    </source>
</evidence>
<dbReference type="InterPro" id="IPR050091">
    <property type="entry name" value="PKS_NRPS_Biosynth_Enz"/>
</dbReference>
<dbReference type="InterPro" id="IPR015083">
    <property type="entry name" value="NorB/c/GfsB-D-like_docking"/>
</dbReference>
<dbReference type="InterPro" id="IPR001227">
    <property type="entry name" value="Ac_transferase_dom_sf"/>
</dbReference>
<dbReference type="InterPro" id="IPR014030">
    <property type="entry name" value="Ketoacyl_synth_N"/>
</dbReference>
<dbReference type="Pfam" id="PF21089">
    <property type="entry name" value="PKS_DH_N"/>
    <property type="match status" value="1"/>
</dbReference>
<dbReference type="InterPro" id="IPR020807">
    <property type="entry name" value="PKS_DH"/>
</dbReference>
<dbReference type="SUPFAM" id="SSF53901">
    <property type="entry name" value="Thiolase-like"/>
    <property type="match status" value="1"/>
</dbReference>
<dbReference type="Pfam" id="PF00550">
    <property type="entry name" value="PP-binding"/>
    <property type="match status" value="1"/>
</dbReference>
<evidence type="ECO:0000256" key="9">
    <source>
        <dbReference type="PROSITE-ProRule" id="PRU01363"/>
    </source>
</evidence>
<dbReference type="InterPro" id="IPR020806">
    <property type="entry name" value="PKS_PP-bd"/>
</dbReference>
<dbReference type="InterPro" id="IPR016035">
    <property type="entry name" value="Acyl_Trfase/lysoPLipase"/>
</dbReference>
<dbReference type="InterPro" id="IPR014043">
    <property type="entry name" value="Acyl_transferase_dom"/>
</dbReference>
<dbReference type="InterPro" id="IPR032821">
    <property type="entry name" value="PKS_assoc"/>
</dbReference>
<keyword evidence="3" id="KW-0596">Phosphopantetheine</keyword>
<dbReference type="SUPFAM" id="SSF47336">
    <property type="entry name" value="ACP-like"/>
    <property type="match status" value="1"/>
</dbReference>
<dbReference type="Pfam" id="PF08990">
    <property type="entry name" value="Docking"/>
    <property type="match status" value="1"/>
</dbReference>
<dbReference type="SMART" id="SM00822">
    <property type="entry name" value="PKS_KR"/>
    <property type="match status" value="1"/>
</dbReference>
<dbReference type="InterPro" id="IPR049552">
    <property type="entry name" value="PKS_DH_N"/>
</dbReference>
<dbReference type="Pfam" id="PF14765">
    <property type="entry name" value="PS-DH"/>
    <property type="match status" value="1"/>
</dbReference>
<dbReference type="InParanoid" id="C7Q564"/>
<evidence type="ECO:0000256" key="1">
    <source>
        <dbReference type="ARBA" id="ARBA00001957"/>
    </source>
</evidence>
<dbReference type="InterPro" id="IPR018201">
    <property type="entry name" value="Ketoacyl_synth_AS"/>
</dbReference>
<keyword evidence="7" id="KW-0511">Multifunctional enzyme</keyword>
<protein>
    <submittedName>
        <fullName evidence="14">Short-chain dehydrogenase/reductase SDR</fullName>
    </submittedName>
</protein>
<proteinExistence type="predicted"/>
<dbReference type="InterPro" id="IPR057326">
    <property type="entry name" value="KR_dom"/>
</dbReference>
<evidence type="ECO:0000256" key="3">
    <source>
        <dbReference type="ARBA" id="ARBA00022450"/>
    </source>
</evidence>
<evidence type="ECO:0000256" key="8">
    <source>
        <dbReference type="ARBA" id="ARBA00023315"/>
    </source>
</evidence>
<dbReference type="Gene3D" id="3.40.47.10">
    <property type="match status" value="1"/>
</dbReference>
<dbReference type="InterPro" id="IPR042104">
    <property type="entry name" value="PKS_dehydratase_sf"/>
</dbReference>
<dbReference type="PANTHER" id="PTHR43775">
    <property type="entry name" value="FATTY ACID SYNTHASE"/>
    <property type="match status" value="1"/>
</dbReference>
<dbReference type="Pfam" id="PF00109">
    <property type="entry name" value="ketoacyl-synt"/>
    <property type="match status" value="1"/>
</dbReference>